<dbReference type="Proteomes" id="UP000001218">
    <property type="component" value="Unassembled WGS sequence"/>
</dbReference>
<name>K5ZMG9_9BACT</name>
<organism evidence="2 3">
    <name type="scientific">Parabacteroides johnsonii CL02T12C29</name>
    <dbReference type="NCBI Taxonomy" id="999419"/>
    <lineage>
        <taxon>Bacteria</taxon>
        <taxon>Pseudomonadati</taxon>
        <taxon>Bacteroidota</taxon>
        <taxon>Bacteroidia</taxon>
        <taxon>Bacteroidales</taxon>
        <taxon>Tannerellaceae</taxon>
        <taxon>Parabacteroides</taxon>
    </lineage>
</organism>
<dbReference type="PANTHER" id="PTHR43264:SF1">
    <property type="entry name" value="INOSINE_URIDINE-PREFERRING NUCLEOSIDE HYDROLASE DOMAIN-CONTAINING PROTEIN"/>
    <property type="match status" value="1"/>
</dbReference>
<evidence type="ECO:0000313" key="3">
    <source>
        <dbReference type="Proteomes" id="UP000001218"/>
    </source>
</evidence>
<dbReference type="InterPro" id="IPR001910">
    <property type="entry name" value="Inosine/uridine_hydrolase_dom"/>
</dbReference>
<feature type="domain" description="Inosine/uridine-preferring nucleoside hydrolase" evidence="1">
    <location>
        <begin position="6"/>
        <end position="269"/>
    </location>
</feature>
<dbReference type="AlphaFoldDB" id="K5ZMG9"/>
<dbReference type="Gene3D" id="3.90.245.10">
    <property type="entry name" value="Ribonucleoside hydrolase-like"/>
    <property type="match status" value="1"/>
</dbReference>
<dbReference type="PATRIC" id="fig|999419.3.peg.1273"/>
<comment type="caution">
    <text evidence="2">The sequence shown here is derived from an EMBL/GenBank/DDBJ whole genome shotgun (WGS) entry which is preliminary data.</text>
</comment>
<dbReference type="OrthoDB" id="128573at2"/>
<dbReference type="Pfam" id="PF01156">
    <property type="entry name" value="IU_nuc_hydro"/>
    <property type="match status" value="1"/>
</dbReference>
<dbReference type="PANTHER" id="PTHR43264">
    <property type="match status" value="1"/>
</dbReference>
<dbReference type="EMBL" id="AGZP01000011">
    <property type="protein sequence ID" value="EKN12470.1"/>
    <property type="molecule type" value="Genomic_DNA"/>
</dbReference>
<dbReference type="RefSeq" id="WP_008155561.1">
    <property type="nucleotide sequence ID" value="NZ_JH976465.1"/>
</dbReference>
<evidence type="ECO:0000313" key="2">
    <source>
        <dbReference type="EMBL" id="EKN12470.1"/>
    </source>
</evidence>
<proteinExistence type="predicted"/>
<dbReference type="InterPro" id="IPR036452">
    <property type="entry name" value="Ribo_hydro-like"/>
</dbReference>
<dbReference type="SUPFAM" id="SSF53590">
    <property type="entry name" value="Nucleoside hydrolase"/>
    <property type="match status" value="1"/>
</dbReference>
<reference evidence="2 3" key="1">
    <citation type="submission" date="2012-02" db="EMBL/GenBank/DDBJ databases">
        <title>The Genome Sequence of Parabacteroides johnsonii CL02T12C29.</title>
        <authorList>
            <consortium name="The Broad Institute Genome Sequencing Platform"/>
            <person name="Earl A."/>
            <person name="Ward D."/>
            <person name="Feldgarden M."/>
            <person name="Gevers D."/>
            <person name="Zitomersky N.L."/>
            <person name="Coyne M.J."/>
            <person name="Comstock L.E."/>
            <person name="Young S.K."/>
            <person name="Zeng Q."/>
            <person name="Gargeya S."/>
            <person name="Fitzgerald M."/>
            <person name="Haas B."/>
            <person name="Abouelleil A."/>
            <person name="Alvarado L."/>
            <person name="Arachchi H.M."/>
            <person name="Berlin A."/>
            <person name="Chapman S.B."/>
            <person name="Gearin G."/>
            <person name="Goldberg J."/>
            <person name="Griggs A."/>
            <person name="Gujja S."/>
            <person name="Hansen M."/>
            <person name="Heiman D."/>
            <person name="Howarth C."/>
            <person name="Larimer J."/>
            <person name="Lui A."/>
            <person name="MacDonald P.J.P."/>
            <person name="McCowen C."/>
            <person name="Montmayeur A."/>
            <person name="Murphy C."/>
            <person name="Neiman D."/>
            <person name="Pearson M."/>
            <person name="Priest M."/>
            <person name="Roberts A."/>
            <person name="Saif S."/>
            <person name="Shea T."/>
            <person name="Sisk P."/>
            <person name="Stolte C."/>
            <person name="Sykes S."/>
            <person name="Wortman J."/>
            <person name="Nusbaum C."/>
            <person name="Birren B."/>
        </authorList>
    </citation>
    <scope>NUCLEOTIDE SEQUENCE [LARGE SCALE GENOMIC DNA]</scope>
    <source>
        <strain evidence="2 3">CL02T12C29</strain>
    </source>
</reference>
<evidence type="ECO:0000259" key="1">
    <source>
        <dbReference type="Pfam" id="PF01156"/>
    </source>
</evidence>
<sequence length="306" mass="34678">MDVPLIILDTDFGPDYDDVGAVALLHCAVDNGEAEILSTIVSNRHPLSAPCLSIVNAYYNRPDIPIGIPKKEARSIGSWENWLEMVYESYPHRLLSTQNIPDAVEVYRKILSEAEDQSITIVTIGFFTNLYYLLQSLPDQYSKLKGKDLIQQKVCKLVCMAGEFPNGYETNIKVDSRASKYVIENWPTVIIFSGAEVGRHVKTGARLIRDKTIVHSPVKDIYGHVMNRIERDRYGRSSYDQTAVLYAVYGCSSFFEEEKGILVVDDKGYNCWIKSDEGKHVRLILKSDIVSLATYIEDKMMHKPLK</sequence>
<dbReference type="HOGENOM" id="CLU_055874_0_0_10"/>
<dbReference type="GO" id="GO:0016799">
    <property type="term" value="F:hydrolase activity, hydrolyzing N-glycosyl compounds"/>
    <property type="evidence" value="ECO:0007669"/>
    <property type="project" value="InterPro"/>
</dbReference>
<gene>
    <name evidence="2" type="ORF">HMPREF1077_01246</name>
</gene>
<accession>K5ZMG9</accession>
<dbReference type="eggNOG" id="COG1957">
    <property type="taxonomic scope" value="Bacteria"/>
</dbReference>
<protein>
    <recommendedName>
        <fullName evidence="1">Inosine/uridine-preferring nucleoside hydrolase domain-containing protein</fullName>
    </recommendedName>
</protein>